<accession>A0ABQ6CIZ6</accession>
<dbReference type="Proteomes" id="UP001156882">
    <property type="component" value="Unassembled WGS sequence"/>
</dbReference>
<dbReference type="InterPro" id="IPR013249">
    <property type="entry name" value="RNA_pol_sigma70_r4_t2"/>
</dbReference>
<proteinExistence type="predicted"/>
<reference evidence="6" key="1">
    <citation type="journal article" date="2019" name="Int. J. Syst. Evol. Microbiol.">
        <title>The Global Catalogue of Microorganisms (GCM) 10K type strain sequencing project: providing services to taxonomists for standard genome sequencing and annotation.</title>
        <authorList>
            <consortium name="The Broad Institute Genomics Platform"/>
            <consortium name="The Broad Institute Genome Sequencing Center for Infectious Disease"/>
            <person name="Wu L."/>
            <person name="Ma J."/>
        </authorList>
    </citation>
    <scope>NUCLEOTIDE SEQUENCE [LARGE SCALE GENOMIC DNA]</scope>
    <source>
        <strain evidence="6">NBRC 101365</strain>
    </source>
</reference>
<gene>
    <name evidence="5" type="ORF">GCM10007874_26140</name>
</gene>
<protein>
    <recommendedName>
        <fullName evidence="7">RNA polymerase sigma factor</fullName>
    </recommendedName>
</protein>
<evidence type="ECO:0000259" key="3">
    <source>
        <dbReference type="Pfam" id="PF08281"/>
    </source>
</evidence>
<dbReference type="InterPro" id="IPR046531">
    <property type="entry name" value="DUF6596"/>
</dbReference>
<dbReference type="Gene3D" id="1.10.1740.10">
    <property type="match status" value="1"/>
</dbReference>
<dbReference type="SUPFAM" id="SSF48452">
    <property type="entry name" value="TPR-like"/>
    <property type="match status" value="1"/>
</dbReference>
<dbReference type="Pfam" id="PF08281">
    <property type="entry name" value="Sigma70_r4_2"/>
    <property type="match status" value="1"/>
</dbReference>
<sequence length="440" mass="49067">MTDAAWINTALVTARPQAMGALLRYFRDLDTAEEAYQEACLRALRTWPTNGPPRDPAAWLIFAGRNSGIDAKRREKKQEALPDEDQISDLEDAETALADRLDGQHYRDDILRLLFICCHPELPATQQIALALRVVCGLTVKQIARAFLVGEAAMEQRITRAKARIAKADMPFETPGAVDRSERLAAVTAMVYLIFNEGYSGGGESDGTRLQLCDEAIRLARLLLRLFPSEPEIMGLTALILLQHSRSPARFDTNRQLILLEDQDRRLWNRQMIAEGLALIDKSARHHQAGSYQIQAAIAAVHARAATPDDTNWRQIDFLYSLLEEIQPSPVVTLNRAVAVSKTKGPEAALAMIEPLENRLSGYFYFYGLRGALLLKLGRAKEAHCAFDQAIALANTAAEADHIRQNIDRLKAESEQRTSELKNKPCQEDDDHSSDHAPTH</sequence>
<feature type="domain" description="RNA polymerase sigma-70 region 2" evidence="2">
    <location>
        <begin position="15"/>
        <end position="77"/>
    </location>
</feature>
<comment type="caution">
    <text evidence="5">The sequence shown here is derived from an EMBL/GenBank/DDBJ whole genome shotgun (WGS) entry which is preliminary data.</text>
</comment>
<evidence type="ECO:0000259" key="4">
    <source>
        <dbReference type="Pfam" id="PF20239"/>
    </source>
</evidence>
<feature type="domain" description="DUF6596" evidence="4">
    <location>
        <begin position="183"/>
        <end position="283"/>
    </location>
</feature>
<dbReference type="NCBIfam" id="TIGR02937">
    <property type="entry name" value="sigma70-ECF"/>
    <property type="match status" value="1"/>
</dbReference>
<keyword evidence="6" id="KW-1185">Reference proteome</keyword>
<dbReference type="InterPro" id="IPR013325">
    <property type="entry name" value="RNA_pol_sigma_r2"/>
</dbReference>
<dbReference type="InterPro" id="IPR036388">
    <property type="entry name" value="WH-like_DNA-bd_sf"/>
</dbReference>
<feature type="region of interest" description="Disordered" evidence="1">
    <location>
        <begin position="411"/>
        <end position="440"/>
    </location>
</feature>
<evidence type="ECO:0008006" key="7">
    <source>
        <dbReference type="Google" id="ProtNLM"/>
    </source>
</evidence>
<dbReference type="InterPro" id="IPR007627">
    <property type="entry name" value="RNA_pol_sigma70_r2"/>
</dbReference>
<dbReference type="Pfam" id="PF04542">
    <property type="entry name" value="Sigma70_r2"/>
    <property type="match status" value="1"/>
</dbReference>
<organism evidence="5 6">
    <name type="scientific">Labrys miyagiensis</name>
    <dbReference type="NCBI Taxonomy" id="346912"/>
    <lineage>
        <taxon>Bacteria</taxon>
        <taxon>Pseudomonadati</taxon>
        <taxon>Pseudomonadota</taxon>
        <taxon>Alphaproteobacteria</taxon>
        <taxon>Hyphomicrobiales</taxon>
        <taxon>Xanthobacteraceae</taxon>
        <taxon>Labrys</taxon>
    </lineage>
</organism>
<dbReference type="SUPFAM" id="SSF88946">
    <property type="entry name" value="Sigma2 domain of RNA polymerase sigma factors"/>
    <property type="match status" value="1"/>
</dbReference>
<evidence type="ECO:0000313" key="6">
    <source>
        <dbReference type="Proteomes" id="UP001156882"/>
    </source>
</evidence>
<dbReference type="Pfam" id="PF20239">
    <property type="entry name" value="DUF6596"/>
    <property type="match status" value="1"/>
</dbReference>
<dbReference type="Gene3D" id="1.10.10.10">
    <property type="entry name" value="Winged helix-like DNA-binding domain superfamily/Winged helix DNA-binding domain"/>
    <property type="match status" value="1"/>
</dbReference>
<name>A0ABQ6CIZ6_9HYPH</name>
<dbReference type="Gene3D" id="1.25.40.1040">
    <property type="match status" value="1"/>
</dbReference>
<dbReference type="PANTHER" id="PTHR47756:SF1">
    <property type="entry name" value="BLL0085 PROTEIN"/>
    <property type="match status" value="1"/>
</dbReference>
<dbReference type="PANTHER" id="PTHR47756">
    <property type="entry name" value="BLL6612 PROTEIN-RELATED"/>
    <property type="match status" value="1"/>
</dbReference>
<dbReference type="InterPro" id="IPR011990">
    <property type="entry name" value="TPR-like_helical_dom_sf"/>
</dbReference>
<evidence type="ECO:0000313" key="5">
    <source>
        <dbReference type="EMBL" id="GLS19597.1"/>
    </source>
</evidence>
<dbReference type="InterPro" id="IPR013324">
    <property type="entry name" value="RNA_pol_sigma_r3/r4-like"/>
</dbReference>
<evidence type="ECO:0000259" key="2">
    <source>
        <dbReference type="Pfam" id="PF04542"/>
    </source>
</evidence>
<evidence type="ECO:0000256" key="1">
    <source>
        <dbReference type="SAM" id="MobiDB-lite"/>
    </source>
</evidence>
<feature type="domain" description="RNA polymerase sigma factor 70 region 4 type 2" evidence="3">
    <location>
        <begin position="114"/>
        <end position="165"/>
    </location>
</feature>
<dbReference type="RefSeq" id="WP_284312570.1">
    <property type="nucleotide sequence ID" value="NZ_BSPC01000023.1"/>
</dbReference>
<dbReference type="InterPro" id="IPR014284">
    <property type="entry name" value="RNA_pol_sigma-70_dom"/>
</dbReference>
<dbReference type="EMBL" id="BSPC01000023">
    <property type="protein sequence ID" value="GLS19597.1"/>
    <property type="molecule type" value="Genomic_DNA"/>
</dbReference>
<dbReference type="SUPFAM" id="SSF88659">
    <property type="entry name" value="Sigma3 and sigma4 domains of RNA polymerase sigma factors"/>
    <property type="match status" value="1"/>
</dbReference>